<comment type="caution">
    <text evidence="1">The sequence shown here is derived from an EMBL/GenBank/DDBJ whole genome shotgun (WGS) entry which is preliminary data.</text>
</comment>
<evidence type="ECO:0000313" key="1">
    <source>
        <dbReference type="EMBL" id="KAK6321476.1"/>
    </source>
</evidence>
<evidence type="ECO:0000313" key="2">
    <source>
        <dbReference type="Proteomes" id="UP001356427"/>
    </source>
</evidence>
<name>A0AAN8MAN3_9TELE</name>
<dbReference type="EMBL" id="JAGTTL010000006">
    <property type="protein sequence ID" value="KAK6321476.1"/>
    <property type="molecule type" value="Genomic_DNA"/>
</dbReference>
<sequence length="112" mass="12731">MSQFFHGLHTHQTCHPLSMFGMLWIDVYNSLFQFPPISSNFAQPLKKSGTTFHRPQSTTRSTLCKGAVLRCMRKMVVTPATGWFSDPHPYLLKKVSVTNRCISVFPVVKSID</sequence>
<proteinExistence type="predicted"/>
<accession>A0AAN8MAN3</accession>
<protein>
    <submittedName>
        <fullName evidence="1">Uncharacterized protein</fullName>
    </submittedName>
</protein>
<reference evidence="1 2" key="1">
    <citation type="submission" date="2021-04" db="EMBL/GenBank/DDBJ databases">
        <authorList>
            <person name="De Guttry C."/>
            <person name="Zahm M."/>
            <person name="Klopp C."/>
            <person name="Cabau C."/>
            <person name="Louis A."/>
            <person name="Berthelot C."/>
            <person name="Parey E."/>
            <person name="Roest Crollius H."/>
            <person name="Montfort J."/>
            <person name="Robinson-Rechavi M."/>
            <person name="Bucao C."/>
            <person name="Bouchez O."/>
            <person name="Gislard M."/>
            <person name="Lluch J."/>
            <person name="Milhes M."/>
            <person name="Lampietro C."/>
            <person name="Lopez Roques C."/>
            <person name="Donnadieu C."/>
            <person name="Braasch I."/>
            <person name="Desvignes T."/>
            <person name="Postlethwait J."/>
            <person name="Bobe J."/>
            <person name="Wedekind C."/>
            <person name="Guiguen Y."/>
        </authorList>
    </citation>
    <scope>NUCLEOTIDE SEQUENCE [LARGE SCALE GENOMIC DNA]</scope>
    <source>
        <strain evidence="1">Cs_M1</strain>
        <tissue evidence="1">Blood</tissue>
    </source>
</reference>
<gene>
    <name evidence="1" type="ORF">J4Q44_G00084520</name>
</gene>
<keyword evidence="2" id="KW-1185">Reference proteome</keyword>
<dbReference type="Proteomes" id="UP001356427">
    <property type="component" value="Unassembled WGS sequence"/>
</dbReference>
<organism evidence="1 2">
    <name type="scientific">Coregonus suidteri</name>
    <dbReference type="NCBI Taxonomy" id="861788"/>
    <lineage>
        <taxon>Eukaryota</taxon>
        <taxon>Metazoa</taxon>
        <taxon>Chordata</taxon>
        <taxon>Craniata</taxon>
        <taxon>Vertebrata</taxon>
        <taxon>Euteleostomi</taxon>
        <taxon>Actinopterygii</taxon>
        <taxon>Neopterygii</taxon>
        <taxon>Teleostei</taxon>
        <taxon>Protacanthopterygii</taxon>
        <taxon>Salmoniformes</taxon>
        <taxon>Salmonidae</taxon>
        <taxon>Coregoninae</taxon>
        <taxon>Coregonus</taxon>
    </lineage>
</organism>
<dbReference type="AlphaFoldDB" id="A0AAN8MAN3"/>